<reference evidence="2 3" key="1">
    <citation type="submission" date="2023-05" db="EMBL/GenBank/DDBJ databases">
        <title>Novel species of genus Flectobacillus isolated from stream in China.</title>
        <authorList>
            <person name="Lu H."/>
        </authorList>
    </citation>
    <scope>NUCLEOTIDE SEQUENCE [LARGE SCALE GENOMIC DNA]</scope>
    <source>
        <strain evidence="2 3">KCTC 42575</strain>
    </source>
</reference>
<sequence>MMKLLLFAKILILLFLSVQINAQSTVSVGITLNSVALLKLSPNSNSITFSFSAPSTAGGAISTLTNTTKWLNFSSAVAPSASRRITAQISGGTVPSGLQLTVLAGTAVTSTGTVGSSSGTVTLSTSSNTIINNIGGAYTGSGSNTGYNLTYSLSVSSYQLLRSGTSSFSVTYTMVDN</sequence>
<organism evidence="2 3">
    <name type="scientific">Flectobacillus roseus</name>
    <dbReference type="NCBI Taxonomy" id="502259"/>
    <lineage>
        <taxon>Bacteria</taxon>
        <taxon>Pseudomonadati</taxon>
        <taxon>Bacteroidota</taxon>
        <taxon>Cytophagia</taxon>
        <taxon>Cytophagales</taxon>
        <taxon>Flectobacillaceae</taxon>
        <taxon>Flectobacillus</taxon>
    </lineage>
</organism>
<evidence type="ECO:0008006" key="4">
    <source>
        <dbReference type="Google" id="ProtNLM"/>
    </source>
</evidence>
<keyword evidence="3" id="KW-1185">Reference proteome</keyword>
<gene>
    <name evidence="2" type="ORF">QM524_11995</name>
</gene>
<dbReference type="RefSeq" id="WP_283344780.1">
    <property type="nucleotide sequence ID" value="NZ_JASHIF010000009.1"/>
</dbReference>
<evidence type="ECO:0000256" key="1">
    <source>
        <dbReference type="SAM" id="SignalP"/>
    </source>
</evidence>
<evidence type="ECO:0000313" key="2">
    <source>
        <dbReference type="EMBL" id="MDI9859933.1"/>
    </source>
</evidence>
<feature type="signal peptide" evidence="1">
    <location>
        <begin position="1"/>
        <end position="22"/>
    </location>
</feature>
<dbReference type="EMBL" id="JASHIF010000009">
    <property type="protein sequence ID" value="MDI9859933.1"/>
    <property type="molecule type" value="Genomic_DNA"/>
</dbReference>
<comment type="caution">
    <text evidence="2">The sequence shown here is derived from an EMBL/GenBank/DDBJ whole genome shotgun (WGS) entry which is preliminary data.</text>
</comment>
<accession>A0ABT6Y9Y7</accession>
<name>A0ABT6Y9Y7_9BACT</name>
<feature type="chain" id="PRO_5046669587" description="DUF4402 domain-containing protein" evidence="1">
    <location>
        <begin position="23"/>
        <end position="177"/>
    </location>
</feature>
<dbReference type="Proteomes" id="UP001236507">
    <property type="component" value="Unassembled WGS sequence"/>
</dbReference>
<proteinExistence type="predicted"/>
<keyword evidence="1" id="KW-0732">Signal</keyword>
<evidence type="ECO:0000313" key="3">
    <source>
        <dbReference type="Proteomes" id="UP001236507"/>
    </source>
</evidence>
<protein>
    <recommendedName>
        <fullName evidence="4">DUF4402 domain-containing protein</fullName>
    </recommendedName>
</protein>